<feature type="binding site" evidence="9">
    <location>
        <position position="92"/>
    </location>
    <ligand>
        <name>Mg(2+)</name>
        <dbReference type="ChEBI" id="CHEBI:18420"/>
        <label>1</label>
    </ligand>
</feature>
<dbReference type="SUPFAM" id="SSF47648">
    <property type="entry name" value="Nucleoside phosphorylase/phosphoribosyltransferase N-terminal domain"/>
    <property type="match status" value="1"/>
</dbReference>
<dbReference type="AlphaFoldDB" id="A0A1F6A5V5"/>
<dbReference type="GO" id="GO:0000162">
    <property type="term" value="P:L-tryptophan biosynthetic process"/>
    <property type="evidence" value="ECO:0007669"/>
    <property type="project" value="UniProtKB-UniRule"/>
</dbReference>
<sequence length="338" mass="36254">MMKPLILLNKIVDKKDLTKKEAMVLMEEMLGGKLLPSQIAATLTALRMKGETVNEILGFIICMRSHMVKIRAPGQVIDTCGTGDGKGTFNISTAVAFVVAGAGVPVAKHGNRGASSLCGSADVLEALGVNINLSPQQAEKMLEKTGFTFLFAPLFHPLLKFVAPVRRELKIRTVFNFLGPFASPAGVKRQIIGAPNIKLAEKLAKVATNLDYEHLLIVSSEDGMDEISLSAPTHIFEVRAKKVQKIIINPKEFGFGEADIMEIKGADAKTNAGIIRRILQGKVGPQRDIVILNSAAALLVSGKAANLKEGLLLAKKSIESGKALEVLGKVVNYENHIG</sequence>
<comment type="similarity">
    <text evidence="8">In the C-terminal section; belongs to the anthranilate phosphoribosyltransferase family.</text>
</comment>
<keyword evidence="3 9" id="KW-0328">Glycosyltransferase</keyword>
<feature type="binding site" evidence="9">
    <location>
        <position position="120"/>
    </location>
    <ligand>
        <name>5-phospho-alpha-D-ribose 1-diphosphate</name>
        <dbReference type="ChEBI" id="CHEBI:58017"/>
    </ligand>
</feature>
<evidence type="ECO:0000256" key="7">
    <source>
        <dbReference type="ARBA" id="ARBA00052328"/>
    </source>
</evidence>
<keyword evidence="4 9" id="KW-0808">Transferase</keyword>
<feature type="binding site" evidence="9">
    <location>
        <begin position="90"/>
        <end position="93"/>
    </location>
    <ligand>
        <name>5-phospho-alpha-D-ribose 1-diphosphate</name>
        <dbReference type="ChEBI" id="CHEBI:58017"/>
    </ligand>
</feature>
<feature type="binding site" evidence="9">
    <location>
        <position position="226"/>
    </location>
    <ligand>
        <name>Mg(2+)</name>
        <dbReference type="ChEBI" id="CHEBI:18420"/>
        <label>1</label>
    </ligand>
</feature>
<dbReference type="InterPro" id="IPR005940">
    <property type="entry name" value="Anthranilate_Pribosyl_Tfrase"/>
</dbReference>
<comment type="cofactor">
    <cofactor evidence="9">
        <name>Mg(2+)</name>
        <dbReference type="ChEBI" id="CHEBI:18420"/>
    </cofactor>
    <text evidence="9">Binds 2 magnesium ions per monomer.</text>
</comment>
<keyword evidence="6 9" id="KW-0057">Aromatic amino acid biosynthesis</keyword>
<evidence type="ECO:0000256" key="5">
    <source>
        <dbReference type="ARBA" id="ARBA00022822"/>
    </source>
</evidence>
<dbReference type="Proteomes" id="UP000177092">
    <property type="component" value="Unassembled WGS sequence"/>
</dbReference>
<keyword evidence="9" id="KW-0460">Magnesium</keyword>
<evidence type="ECO:0000256" key="6">
    <source>
        <dbReference type="ARBA" id="ARBA00023141"/>
    </source>
</evidence>
<feature type="binding site" evidence="9">
    <location>
        <position position="111"/>
    </location>
    <ligand>
        <name>anthranilate</name>
        <dbReference type="ChEBI" id="CHEBI:16567"/>
        <label>1</label>
    </ligand>
</feature>
<dbReference type="NCBIfam" id="TIGR01245">
    <property type="entry name" value="trpD"/>
    <property type="match status" value="1"/>
</dbReference>
<dbReference type="InterPro" id="IPR000312">
    <property type="entry name" value="Glycosyl_Trfase_fam3"/>
</dbReference>
<dbReference type="FunFam" id="3.40.1030.10:FF:000002">
    <property type="entry name" value="Anthranilate phosphoribosyltransferase"/>
    <property type="match status" value="1"/>
</dbReference>
<feature type="binding site" evidence="9">
    <location>
        <position position="226"/>
    </location>
    <ligand>
        <name>Mg(2+)</name>
        <dbReference type="ChEBI" id="CHEBI:18420"/>
        <label>2</label>
    </ligand>
</feature>
<dbReference type="GO" id="GO:0004048">
    <property type="term" value="F:anthranilate phosphoribosyltransferase activity"/>
    <property type="evidence" value="ECO:0007669"/>
    <property type="project" value="UniProtKB-UniRule"/>
</dbReference>
<dbReference type="Pfam" id="PF00591">
    <property type="entry name" value="Glycos_transf_3"/>
    <property type="match status" value="1"/>
</dbReference>
<dbReference type="STRING" id="1798384.A3D03_00315"/>
<feature type="binding site" evidence="9">
    <location>
        <position position="225"/>
    </location>
    <ligand>
        <name>Mg(2+)</name>
        <dbReference type="ChEBI" id="CHEBI:18420"/>
        <label>2</label>
    </ligand>
</feature>
<evidence type="ECO:0000313" key="13">
    <source>
        <dbReference type="Proteomes" id="UP000177092"/>
    </source>
</evidence>
<protein>
    <recommendedName>
        <fullName evidence="9">Anthranilate phosphoribosyltransferase</fullName>
        <ecNumber evidence="9">2.4.2.18</ecNumber>
    </recommendedName>
</protein>
<evidence type="ECO:0000256" key="3">
    <source>
        <dbReference type="ARBA" id="ARBA00022676"/>
    </source>
</evidence>
<keyword evidence="2 9" id="KW-0028">Amino-acid biosynthesis</keyword>
<dbReference type="Gene3D" id="3.40.1030.10">
    <property type="entry name" value="Nucleoside phosphorylase/phosphoribosyltransferase catalytic domain"/>
    <property type="match status" value="1"/>
</dbReference>
<dbReference type="GO" id="GO:0005829">
    <property type="term" value="C:cytosol"/>
    <property type="evidence" value="ECO:0007669"/>
    <property type="project" value="TreeGrafter"/>
</dbReference>
<dbReference type="Pfam" id="PF02885">
    <property type="entry name" value="Glycos_trans_3N"/>
    <property type="match status" value="1"/>
</dbReference>
<comment type="subunit">
    <text evidence="9">Homodimer.</text>
</comment>
<proteinExistence type="inferred from homology"/>
<evidence type="ECO:0000256" key="1">
    <source>
        <dbReference type="ARBA" id="ARBA00004907"/>
    </source>
</evidence>
<keyword evidence="9" id="KW-0479">Metal-binding</keyword>
<dbReference type="PANTHER" id="PTHR43285">
    <property type="entry name" value="ANTHRANILATE PHOSPHORIBOSYLTRANSFERASE"/>
    <property type="match status" value="1"/>
</dbReference>
<feature type="binding site" evidence="9">
    <location>
        <begin position="108"/>
        <end position="116"/>
    </location>
    <ligand>
        <name>5-phospho-alpha-D-ribose 1-diphosphate</name>
        <dbReference type="ChEBI" id="CHEBI:58017"/>
    </ligand>
</feature>
<comment type="pathway">
    <text evidence="1 9">Amino-acid biosynthesis; L-tryptophan biosynthesis; L-tryptophan from chorismate: step 2/5.</text>
</comment>
<evidence type="ECO:0000259" key="10">
    <source>
        <dbReference type="Pfam" id="PF00591"/>
    </source>
</evidence>
<dbReference type="UniPathway" id="UPA00035">
    <property type="reaction ID" value="UER00041"/>
</dbReference>
<evidence type="ECO:0000256" key="9">
    <source>
        <dbReference type="HAMAP-Rule" id="MF_00211"/>
    </source>
</evidence>
<feature type="binding site" evidence="9">
    <location>
        <position position="81"/>
    </location>
    <ligand>
        <name>anthranilate</name>
        <dbReference type="ChEBI" id="CHEBI:16567"/>
        <label>1</label>
    </ligand>
</feature>
<evidence type="ECO:0000313" key="12">
    <source>
        <dbReference type="EMBL" id="OGG19852.1"/>
    </source>
</evidence>
<dbReference type="Gene3D" id="1.20.970.10">
    <property type="entry name" value="Transferase, Pyrimidine Nucleoside Phosphorylase, Chain C"/>
    <property type="match status" value="1"/>
</dbReference>
<comment type="function">
    <text evidence="9">Catalyzes the transfer of the phosphoribosyl group of 5-phosphorylribose-1-pyrophosphate (PRPP) to anthranilate to yield N-(5'-phosphoribosyl)-anthranilate (PRA).</text>
</comment>
<comment type="caution">
    <text evidence="12">The sequence shown here is derived from an EMBL/GenBank/DDBJ whole genome shotgun (WGS) entry which is preliminary data.</text>
</comment>
<reference evidence="12 13" key="1">
    <citation type="journal article" date="2016" name="Nat. Commun.">
        <title>Thousands of microbial genomes shed light on interconnected biogeochemical processes in an aquifer system.</title>
        <authorList>
            <person name="Anantharaman K."/>
            <person name="Brown C.T."/>
            <person name="Hug L.A."/>
            <person name="Sharon I."/>
            <person name="Castelle C.J."/>
            <person name="Probst A.J."/>
            <person name="Thomas B.C."/>
            <person name="Singh A."/>
            <person name="Wilkins M.J."/>
            <person name="Karaoz U."/>
            <person name="Brodie E.L."/>
            <person name="Williams K.H."/>
            <person name="Hubbard S.S."/>
            <person name="Banfield J.F."/>
        </authorList>
    </citation>
    <scope>NUCLEOTIDE SEQUENCE [LARGE SCALE GENOMIC DNA]</scope>
</reference>
<dbReference type="PANTHER" id="PTHR43285:SF2">
    <property type="entry name" value="ANTHRANILATE PHOSPHORIBOSYLTRANSFERASE"/>
    <property type="match status" value="1"/>
</dbReference>
<feature type="domain" description="Glycosyl transferase family 3 N-terminal" evidence="11">
    <location>
        <begin position="7"/>
        <end position="67"/>
    </location>
</feature>
<feature type="binding site" evidence="9">
    <location>
        <position position="81"/>
    </location>
    <ligand>
        <name>5-phospho-alpha-D-ribose 1-diphosphate</name>
        <dbReference type="ChEBI" id="CHEBI:58017"/>
    </ligand>
</feature>
<comment type="caution">
    <text evidence="9">Lacks conserved residue(s) required for the propagation of feature annotation.</text>
</comment>
<dbReference type="EC" id="2.4.2.18" evidence="9"/>
<evidence type="ECO:0000256" key="8">
    <source>
        <dbReference type="ARBA" id="ARBA00061188"/>
    </source>
</evidence>
<dbReference type="GO" id="GO:0000287">
    <property type="term" value="F:magnesium ion binding"/>
    <property type="evidence" value="ECO:0007669"/>
    <property type="project" value="UniProtKB-UniRule"/>
</dbReference>
<comment type="catalytic activity">
    <reaction evidence="7 9">
        <text>N-(5-phospho-beta-D-ribosyl)anthranilate + diphosphate = 5-phospho-alpha-D-ribose 1-diphosphate + anthranilate</text>
        <dbReference type="Rhea" id="RHEA:11768"/>
        <dbReference type="ChEBI" id="CHEBI:16567"/>
        <dbReference type="ChEBI" id="CHEBI:18277"/>
        <dbReference type="ChEBI" id="CHEBI:33019"/>
        <dbReference type="ChEBI" id="CHEBI:58017"/>
        <dbReference type="EC" id="2.4.2.18"/>
    </reaction>
</comment>
<feature type="domain" description="Glycosyl transferase family 3" evidence="10">
    <location>
        <begin position="75"/>
        <end position="324"/>
    </location>
</feature>
<dbReference type="InterPro" id="IPR036320">
    <property type="entry name" value="Glycosyl_Trfase_fam3_N_dom_sf"/>
</dbReference>
<name>A0A1F6A5V5_9BACT</name>
<comment type="similarity">
    <text evidence="9">Belongs to the anthranilate phosphoribosyltransferase family.</text>
</comment>
<dbReference type="SUPFAM" id="SSF52418">
    <property type="entry name" value="Nucleoside phosphorylase/phosphoribosyltransferase catalytic domain"/>
    <property type="match status" value="1"/>
</dbReference>
<dbReference type="InterPro" id="IPR017459">
    <property type="entry name" value="Glycosyl_Trfase_fam3_N_dom"/>
</dbReference>
<feature type="binding site" evidence="9">
    <location>
        <position position="166"/>
    </location>
    <ligand>
        <name>anthranilate</name>
        <dbReference type="ChEBI" id="CHEBI:16567"/>
        <label>2</label>
    </ligand>
</feature>
<dbReference type="HAMAP" id="MF_00211">
    <property type="entry name" value="TrpD"/>
    <property type="match status" value="1"/>
</dbReference>
<evidence type="ECO:0000259" key="11">
    <source>
        <dbReference type="Pfam" id="PF02885"/>
    </source>
</evidence>
<evidence type="ECO:0000256" key="2">
    <source>
        <dbReference type="ARBA" id="ARBA00022605"/>
    </source>
</evidence>
<gene>
    <name evidence="9" type="primary">trpD</name>
    <name evidence="12" type="ORF">A3D03_00315</name>
</gene>
<keyword evidence="5 9" id="KW-0822">Tryptophan biosynthesis</keyword>
<organism evidence="12 13">
    <name type="scientific">Candidatus Gottesmanbacteria bacterium RIFCSPHIGHO2_02_FULL_40_13</name>
    <dbReference type="NCBI Taxonomy" id="1798384"/>
    <lineage>
        <taxon>Bacteria</taxon>
        <taxon>Candidatus Gottesmaniibacteriota</taxon>
    </lineage>
</organism>
<dbReference type="InterPro" id="IPR035902">
    <property type="entry name" value="Nuc_phospho_transferase"/>
</dbReference>
<feature type="binding site" evidence="9">
    <location>
        <position position="88"/>
    </location>
    <ligand>
        <name>5-phospho-alpha-D-ribose 1-diphosphate</name>
        <dbReference type="ChEBI" id="CHEBI:58017"/>
    </ligand>
</feature>
<evidence type="ECO:0000256" key="4">
    <source>
        <dbReference type="ARBA" id="ARBA00022679"/>
    </source>
</evidence>
<dbReference type="EMBL" id="MFJN01000068">
    <property type="protein sequence ID" value="OGG19852.1"/>
    <property type="molecule type" value="Genomic_DNA"/>
</dbReference>
<accession>A0A1F6A5V5</accession>